<organism evidence="2 3">
    <name type="scientific">Halorubrum laminariae</name>
    <dbReference type="NCBI Taxonomy" id="1433523"/>
    <lineage>
        <taxon>Archaea</taxon>
        <taxon>Methanobacteriati</taxon>
        <taxon>Methanobacteriota</taxon>
        <taxon>Stenosarchaea group</taxon>
        <taxon>Halobacteria</taxon>
        <taxon>Halobacteriales</taxon>
        <taxon>Haloferacaceae</taxon>
        <taxon>Halorubrum</taxon>
    </lineage>
</organism>
<gene>
    <name evidence="2" type="ORF">ACFR9T_06355</name>
</gene>
<feature type="region of interest" description="Disordered" evidence="1">
    <location>
        <begin position="1"/>
        <end position="26"/>
    </location>
</feature>
<reference evidence="2 3" key="1">
    <citation type="journal article" date="2019" name="Int. J. Syst. Evol. Microbiol.">
        <title>The Global Catalogue of Microorganisms (GCM) 10K type strain sequencing project: providing services to taxonomists for standard genome sequencing and annotation.</title>
        <authorList>
            <consortium name="The Broad Institute Genomics Platform"/>
            <consortium name="The Broad Institute Genome Sequencing Center for Infectious Disease"/>
            <person name="Wu L."/>
            <person name="Ma J."/>
        </authorList>
    </citation>
    <scope>NUCLEOTIDE SEQUENCE [LARGE SCALE GENOMIC DNA]</scope>
    <source>
        <strain evidence="2 3">CGMCC 1.12689</strain>
    </source>
</reference>
<feature type="compositionally biased region" description="Polar residues" evidence="1">
    <location>
        <begin position="80"/>
        <end position="91"/>
    </location>
</feature>
<sequence length="109" mass="12319">MRRSRPFLPRTYSTDTLDDELGITSTPNDRSIHTLFAILINDIDRRSNMSQSLKDEVLTGLGEAWMYTLEQQEGEKTIDVESTQHGVSTDLTTHEETRPSPTGHARADD</sequence>
<evidence type="ECO:0000313" key="2">
    <source>
        <dbReference type="EMBL" id="MFD1570209.1"/>
    </source>
</evidence>
<dbReference type="EMBL" id="JBHUDB010000002">
    <property type="protein sequence ID" value="MFD1570209.1"/>
    <property type="molecule type" value="Genomic_DNA"/>
</dbReference>
<dbReference type="Proteomes" id="UP001597185">
    <property type="component" value="Unassembled WGS sequence"/>
</dbReference>
<feature type="region of interest" description="Disordered" evidence="1">
    <location>
        <begin position="76"/>
        <end position="109"/>
    </location>
</feature>
<evidence type="ECO:0000256" key="1">
    <source>
        <dbReference type="SAM" id="MobiDB-lite"/>
    </source>
</evidence>
<dbReference type="AlphaFoldDB" id="A0ABD6BYQ2"/>
<comment type="caution">
    <text evidence="2">The sequence shown here is derived from an EMBL/GenBank/DDBJ whole genome shotgun (WGS) entry which is preliminary data.</text>
</comment>
<keyword evidence="3" id="KW-1185">Reference proteome</keyword>
<proteinExistence type="predicted"/>
<evidence type="ECO:0000313" key="3">
    <source>
        <dbReference type="Proteomes" id="UP001597185"/>
    </source>
</evidence>
<name>A0ABD6BYQ2_9EURY</name>
<dbReference type="RefSeq" id="WP_048076033.1">
    <property type="nucleotide sequence ID" value="NZ_JANHDL010000004.1"/>
</dbReference>
<protein>
    <submittedName>
        <fullName evidence="2">Uncharacterized protein</fullName>
    </submittedName>
</protein>
<accession>A0ABD6BYQ2</accession>